<dbReference type="PRINTS" id="PR00385">
    <property type="entry name" value="P450"/>
</dbReference>
<keyword evidence="9 13" id="KW-0503">Monooxygenase</keyword>
<evidence type="ECO:0000313" key="16">
    <source>
        <dbReference type="Proteomes" id="UP000033483"/>
    </source>
</evidence>
<keyword evidence="14" id="KW-0812">Transmembrane</keyword>
<gene>
    <name evidence="15" type="ORF">TD95_001391</name>
</gene>
<dbReference type="CDD" id="cd11042">
    <property type="entry name" value="CYP51-like"/>
    <property type="match status" value="1"/>
</dbReference>
<organism evidence="15 16">
    <name type="scientific">Thielaviopsis punctulata</name>
    <dbReference type="NCBI Taxonomy" id="72032"/>
    <lineage>
        <taxon>Eukaryota</taxon>
        <taxon>Fungi</taxon>
        <taxon>Dikarya</taxon>
        <taxon>Ascomycota</taxon>
        <taxon>Pezizomycotina</taxon>
        <taxon>Sordariomycetes</taxon>
        <taxon>Hypocreomycetidae</taxon>
        <taxon>Microascales</taxon>
        <taxon>Ceratocystidaceae</taxon>
        <taxon>Thielaviopsis</taxon>
    </lineage>
</organism>
<proteinExistence type="inferred from homology"/>
<dbReference type="Pfam" id="PF00067">
    <property type="entry name" value="p450"/>
    <property type="match status" value="1"/>
</dbReference>
<reference evidence="15 16" key="1">
    <citation type="submission" date="2015-03" db="EMBL/GenBank/DDBJ databases">
        <authorList>
            <person name="Radwan O."/>
            <person name="Al-Naeli F.A."/>
            <person name="Rendon G.A."/>
            <person name="Fields C."/>
        </authorList>
    </citation>
    <scope>NUCLEOTIDE SEQUENCE [LARGE SCALE GENOMIC DNA]</scope>
    <source>
        <strain evidence="15">CR-DP1</strain>
    </source>
</reference>
<dbReference type="InterPro" id="IPR002403">
    <property type="entry name" value="Cyt_P450_E_grp-IV"/>
</dbReference>
<comment type="caution">
    <text evidence="15">The sequence shown here is derived from an EMBL/GenBank/DDBJ whole genome shotgun (WGS) entry which is preliminary data.</text>
</comment>
<dbReference type="InterPro" id="IPR050529">
    <property type="entry name" value="CYP450_sterol_14alpha_dmase"/>
</dbReference>
<dbReference type="PANTHER" id="PTHR24304:SF2">
    <property type="entry name" value="24-HYDROXYCHOLESTEROL 7-ALPHA-HYDROXYLASE"/>
    <property type="match status" value="1"/>
</dbReference>
<dbReference type="Gene3D" id="1.10.630.10">
    <property type="entry name" value="Cytochrome P450"/>
    <property type="match status" value="1"/>
</dbReference>
<dbReference type="GO" id="GO:0006696">
    <property type="term" value="P:ergosterol biosynthetic process"/>
    <property type="evidence" value="ECO:0007669"/>
    <property type="project" value="EnsemblFungi"/>
</dbReference>
<dbReference type="FunFam" id="1.10.630.10:FF:000033">
    <property type="entry name" value="14-alpha sterol demethylase"/>
    <property type="match status" value="1"/>
</dbReference>
<dbReference type="GO" id="GO:0008398">
    <property type="term" value="F:sterol 14-demethylase activity"/>
    <property type="evidence" value="ECO:0007669"/>
    <property type="project" value="EnsemblFungi"/>
</dbReference>
<evidence type="ECO:0000256" key="9">
    <source>
        <dbReference type="ARBA" id="ARBA00023033"/>
    </source>
</evidence>
<name>A0A0F4Z8G7_9PEZI</name>
<feature type="transmembrane region" description="Helical" evidence="14">
    <location>
        <begin position="25"/>
        <end position="45"/>
    </location>
</feature>
<dbReference type="PROSITE" id="PS00086">
    <property type="entry name" value="CYTOCHROME_P450"/>
    <property type="match status" value="1"/>
</dbReference>
<dbReference type="Proteomes" id="UP000033483">
    <property type="component" value="Unassembled WGS sequence"/>
</dbReference>
<evidence type="ECO:0000256" key="11">
    <source>
        <dbReference type="ARBA" id="ARBA00029435"/>
    </source>
</evidence>
<comment type="subcellular location">
    <subcellularLocation>
        <location evidence="2">Endoplasmic reticulum membrane</location>
        <topology evidence="2">Single-pass membrane protein</topology>
    </subcellularLocation>
</comment>
<evidence type="ECO:0000256" key="14">
    <source>
        <dbReference type="SAM" id="Phobius"/>
    </source>
</evidence>
<comment type="cofactor">
    <cofactor evidence="1 12">
        <name>heme</name>
        <dbReference type="ChEBI" id="CHEBI:30413"/>
    </cofactor>
</comment>
<dbReference type="GO" id="GO:0020037">
    <property type="term" value="F:heme binding"/>
    <property type="evidence" value="ECO:0007669"/>
    <property type="project" value="InterPro"/>
</dbReference>
<dbReference type="InterPro" id="IPR017972">
    <property type="entry name" value="Cyt_P450_CS"/>
</dbReference>
<dbReference type="SUPFAM" id="SSF48264">
    <property type="entry name" value="Cytochrome P450"/>
    <property type="match status" value="1"/>
</dbReference>
<evidence type="ECO:0000256" key="1">
    <source>
        <dbReference type="ARBA" id="ARBA00001971"/>
    </source>
</evidence>
<evidence type="ECO:0000256" key="12">
    <source>
        <dbReference type="PIRSR" id="PIRSR602403-1"/>
    </source>
</evidence>
<dbReference type="OrthoDB" id="1055148at2759"/>
<dbReference type="GO" id="GO:0097038">
    <property type="term" value="C:perinuclear endoplasmic reticulum"/>
    <property type="evidence" value="ECO:0007669"/>
    <property type="project" value="EnsemblFungi"/>
</dbReference>
<dbReference type="GO" id="GO:0032541">
    <property type="term" value="C:cortical endoplasmic reticulum"/>
    <property type="evidence" value="ECO:0007669"/>
    <property type="project" value="EnsemblFungi"/>
</dbReference>
<keyword evidence="7 13" id="KW-0560">Oxidoreductase</keyword>
<evidence type="ECO:0000256" key="13">
    <source>
        <dbReference type="RuleBase" id="RU000461"/>
    </source>
</evidence>
<comment type="pathway">
    <text evidence="11">Steroid metabolism; ergosterol biosynthesis.</text>
</comment>
<keyword evidence="16" id="KW-1185">Reference proteome</keyword>
<evidence type="ECO:0000313" key="15">
    <source>
        <dbReference type="EMBL" id="KKA26386.1"/>
    </source>
</evidence>
<dbReference type="PANTHER" id="PTHR24304">
    <property type="entry name" value="CYTOCHROME P450 FAMILY 7"/>
    <property type="match status" value="1"/>
</dbReference>
<dbReference type="PRINTS" id="PR00465">
    <property type="entry name" value="EP450IV"/>
</dbReference>
<feature type="transmembrane region" description="Helical" evidence="14">
    <location>
        <begin position="57"/>
        <end position="74"/>
    </location>
</feature>
<keyword evidence="5 12" id="KW-0479">Metal-binding</keyword>
<comment type="similarity">
    <text evidence="3 13">Belongs to the cytochrome P450 family.</text>
</comment>
<sequence>MGVLQEQLQESLLPLYQSYKTLGCGAQIAVGVVAFVTLSIALNVVKQILFKNPNRPPVVFHLIPFIGSTVTYGMDPIKFFDDCRKKYGDCFTFILLGTPTTVYLGPNGNDFILNGKLRDVNAEEIYTPLTTPVFGKDVVYDCPNSKLMEQKKFMKVALTTEAFRSYVPIISNEVQSYFKKSPAFKGNSGTVSIAPKMAEITIFTASHCLQGKEIRDGFDESLASLYHDLDMGFQPLNFVLSWFPFPWNKARDHAQRTIAKIYMDVIAKRRAEGRTEGLDIMSRLMNDTYKNGVKVPDHEIAHMMIALLMAGQHSSSSTSSWIMLRLAQNPHIIEELYQEQIAALGADLPPLQYEDLAKLKLNQALVKETLRLHAPIHSILRKVKADMPVPGTRMVVPVGHNLLCAPGVSASDPSFFPQPDMWDPHRWEYDSPNAPTIVRNDGAAGDDEQVDYGYGMVSKGGKSPYLPFGAGRHRCIGEQFANLQLQAIIAEIVRLIKFRNPDGSNSIMGTNYQSMFSRPLEPCPIYWERREKI</sequence>
<dbReference type="InterPro" id="IPR036396">
    <property type="entry name" value="Cyt_P450_sf"/>
</dbReference>
<protein>
    <submittedName>
        <fullName evidence="15">Uncharacterized protein</fullName>
    </submittedName>
</protein>
<dbReference type="InterPro" id="IPR001128">
    <property type="entry name" value="Cyt_P450"/>
</dbReference>
<accession>A0A0F4Z8G7</accession>
<evidence type="ECO:0000256" key="6">
    <source>
        <dbReference type="ARBA" id="ARBA00022824"/>
    </source>
</evidence>
<evidence type="ECO:0000256" key="8">
    <source>
        <dbReference type="ARBA" id="ARBA00023004"/>
    </source>
</evidence>
<keyword evidence="4 12" id="KW-0349">Heme</keyword>
<keyword evidence="8 12" id="KW-0408">Iron</keyword>
<keyword evidence="6" id="KW-0256">Endoplasmic reticulum</keyword>
<keyword evidence="10 14" id="KW-0472">Membrane</keyword>
<keyword evidence="14" id="KW-1133">Transmembrane helix</keyword>
<dbReference type="EMBL" id="LAEV01002193">
    <property type="protein sequence ID" value="KKA26386.1"/>
    <property type="molecule type" value="Genomic_DNA"/>
</dbReference>
<evidence type="ECO:0000256" key="5">
    <source>
        <dbReference type="ARBA" id="ARBA00022723"/>
    </source>
</evidence>
<evidence type="ECO:0000256" key="4">
    <source>
        <dbReference type="ARBA" id="ARBA00022617"/>
    </source>
</evidence>
<dbReference type="GO" id="GO:0005789">
    <property type="term" value="C:endoplasmic reticulum membrane"/>
    <property type="evidence" value="ECO:0007669"/>
    <property type="project" value="UniProtKB-SubCell"/>
</dbReference>
<dbReference type="GO" id="GO:0005506">
    <property type="term" value="F:iron ion binding"/>
    <property type="evidence" value="ECO:0007669"/>
    <property type="project" value="InterPro"/>
</dbReference>
<evidence type="ECO:0000256" key="3">
    <source>
        <dbReference type="ARBA" id="ARBA00010617"/>
    </source>
</evidence>
<evidence type="ECO:0000256" key="2">
    <source>
        <dbReference type="ARBA" id="ARBA00004389"/>
    </source>
</evidence>
<dbReference type="AlphaFoldDB" id="A0A0F4Z8G7"/>
<evidence type="ECO:0000256" key="7">
    <source>
        <dbReference type="ARBA" id="ARBA00023002"/>
    </source>
</evidence>
<evidence type="ECO:0000256" key="10">
    <source>
        <dbReference type="ARBA" id="ARBA00023136"/>
    </source>
</evidence>
<feature type="binding site" description="axial binding residue" evidence="12">
    <location>
        <position position="475"/>
    </location>
    <ligand>
        <name>heme</name>
        <dbReference type="ChEBI" id="CHEBI:30413"/>
    </ligand>
    <ligandPart>
        <name>Fe</name>
        <dbReference type="ChEBI" id="CHEBI:18248"/>
    </ligandPart>
</feature>